<dbReference type="GO" id="GO:0005524">
    <property type="term" value="F:ATP binding"/>
    <property type="evidence" value="ECO:0007669"/>
    <property type="project" value="UniProtKB-KW"/>
</dbReference>
<dbReference type="PANTHER" id="PTHR43392">
    <property type="entry name" value="AAA-TYPE ATPASE FAMILY PROTEIN / ANKYRIN REPEAT FAMILY PROTEIN"/>
    <property type="match status" value="1"/>
</dbReference>
<dbReference type="EMBL" id="MATO01000069">
    <property type="protein sequence ID" value="OCS85097.1"/>
    <property type="molecule type" value="Genomic_DNA"/>
</dbReference>
<dbReference type="SMART" id="SM00382">
    <property type="entry name" value="AAA"/>
    <property type="match status" value="1"/>
</dbReference>
<dbReference type="Pfam" id="PF17866">
    <property type="entry name" value="AAA_lid_6"/>
    <property type="match status" value="1"/>
</dbReference>
<keyword evidence="7" id="KW-1185">Reference proteome</keyword>
<dbReference type="Pfam" id="PF00004">
    <property type="entry name" value="AAA"/>
    <property type="match status" value="1"/>
</dbReference>
<keyword evidence="3" id="KW-0547">Nucleotide-binding</keyword>
<dbReference type="OrthoDB" id="9806903at2"/>
<evidence type="ECO:0000313" key="6">
    <source>
        <dbReference type="EMBL" id="OCS85097.1"/>
    </source>
</evidence>
<dbReference type="AlphaFoldDB" id="A0A1C0YD40"/>
<sequence>MGTVIYYENGNKMYEGSVKKNSFGHDIYDGFGTVYDREGNIMYSGNWHEHAKHGDGEMYVNGRLQFKGTFKKGKKEGFGRTYFDDGSVQYEGQFMNDQYSGEGTLYYPATFLAEFTEVRNKHQYDERPFFRGIFLQGMKKGQGEQFYPSGACQHKGEFLWNELSGFVTSYYDVDVAAPDTIQYEGYCFDSKRHGKGKLYNEAGELIYDGAFRDDAMTGIGEQYENGVLVYKGEFVDGVRHGRGEAYRDGKVIYSGEFANGERMRITAEVQTQIEALQQQLDSLVGLPNAKRELRHLINFIKIQGMRVDHGLASVKMTYHLVFTGNPGTGKTTVARIIGRIYKLLGVLSSGHFVETDRAGLVAGYVGQTALKVQDVVKKATGGVLFIDEAYALVQDDKDVFGKEAIDSLLKAMEDLRDELVIIVAGYEHLMERFLQANPGFKSRFNHFVAFENFTTDELVAIFEQLCEKHDYVYDEHFAEAIYAQLHALPVETLPNFSNGRYIRNIFEKLATLQANRLAEQTTVTKEELQRLTMDDFEAGMRDQLFEKTF</sequence>
<keyword evidence="4" id="KW-0067">ATP-binding</keyword>
<proteinExistence type="inferred from homology"/>
<dbReference type="RefSeq" id="WP_066466411.1">
    <property type="nucleotide sequence ID" value="NZ_MATO01000069.1"/>
</dbReference>
<dbReference type="InterPro" id="IPR041627">
    <property type="entry name" value="AAA_lid_6"/>
</dbReference>
<dbReference type="SUPFAM" id="SSF52540">
    <property type="entry name" value="P-loop containing nucleoside triphosphate hydrolases"/>
    <property type="match status" value="1"/>
</dbReference>
<dbReference type="Gene3D" id="3.40.50.300">
    <property type="entry name" value="P-loop containing nucleotide triphosphate hydrolases"/>
    <property type="match status" value="1"/>
</dbReference>
<protein>
    <submittedName>
        <fullName evidence="6">AAA family ATPase</fullName>
    </submittedName>
</protein>
<feature type="domain" description="AAA+ ATPase" evidence="5">
    <location>
        <begin position="316"/>
        <end position="454"/>
    </location>
</feature>
<evidence type="ECO:0000313" key="7">
    <source>
        <dbReference type="Proteomes" id="UP000093482"/>
    </source>
</evidence>
<keyword evidence="2" id="KW-0677">Repeat</keyword>
<dbReference type="InterPro" id="IPR050773">
    <property type="entry name" value="CbxX/CfxQ_RuBisCO_ESX"/>
</dbReference>
<dbReference type="Pfam" id="PF02493">
    <property type="entry name" value="MORN"/>
    <property type="match status" value="6"/>
</dbReference>
<dbReference type="SUPFAM" id="SSF82185">
    <property type="entry name" value="Histone H3 K4-specific methyltransferase SET7/9 N-terminal domain"/>
    <property type="match status" value="2"/>
</dbReference>
<dbReference type="InterPro" id="IPR003593">
    <property type="entry name" value="AAA+_ATPase"/>
</dbReference>
<evidence type="ECO:0000259" key="5">
    <source>
        <dbReference type="SMART" id="SM00382"/>
    </source>
</evidence>
<dbReference type="PRINTS" id="PR00819">
    <property type="entry name" value="CBXCFQXSUPER"/>
</dbReference>
<reference evidence="6 7" key="1">
    <citation type="submission" date="2016-07" db="EMBL/GenBank/DDBJ databases">
        <title>Caryophanon latum genome sequencing.</title>
        <authorList>
            <person name="Verma A."/>
            <person name="Pal Y."/>
            <person name="Krishnamurthi S."/>
        </authorList>
    </citation>
    <scope>NUCLEOTIDE SEQUENCE [LARGE SCALE GENOMIC DNA]</scope>
    <source>
        <strain evidence="6 7">DSM 14151</strain>
    </source>
</reference>
<accession>A0A1C0YD40</accession>
<dbReference type="InterPro" id="IPR000641">
    <property type="entry name" value="CbxX/CfxQ"/>
</dbReference>
<name>A0A1C0YD40_9BACL</name>
<evidence type="ECO:0000256" key="1">
    <source>
        <dbReference type="ARBA" id="ARBA00010378"/>
    </source>
</evidence>
<dbReference type="InterPro" id="IPR003959">
    <property type="entry name" value="ATPase_AAA_core"/>
</dbReference>
<dbReference type="Gene3D" id="1.10.8.60">
    <property type="match status" value="1"/>
</dbReference>
<dbReference type="FunFam" id="3.40.50.300:FF:000216">
    <property type="entry name" value="Type VII secretion ATPase EccA"/>
    <property type="match status" value="1"/>
</dbReference>
<dbReference type="InterPro" id="IPR027417">
    <property type="entry name" value="P-loop_NTPase"/>
</dbReference>
<comment type="caution">
    <text evidence="6">The sequence shown here is derived from an EMBL/GenBank/DDBJ whole genome shotgun (WGS) entry which is preliminary data.</text>
</comment>
<evidence type="ECO:0000256" key="4">
    <source>
        <dbReference type="ARBA" id="ARBA00022840"/>
    </source>
</evidence>
<evidence type="ECO:0000256" key="3">
    <source>
        <dbReference type="ARBA" id="ARBA00022741"/>
    </source>
</evidence>
<dbReference type="GO" id="GO:0016887">
    <property type="term" value="F:ATP hydrolysis activity"/>
    <property type="evidence" value="ECO:0007669"/>
    <property type="project" value="InterPro"/>
</dbReference>
<dbReference type="Proteomes" id="UP000093482">
    <property type="component" value="Unassembled WGS sequence"/>
</dbReference>
<dbReference type="CDD" id="cd00009">
    <property type="entry name" value="AAA"/>
    <property type="match status" value="1"/>
</dbReference>
<dbReference type="Gene3D" id="2.20.110.10">
    <property type="entry name" value="Histone H3 K4-specific methyltransferase SET7/9 N-terminal domain"/>
    <property type="match status" value="3"/>
</dbReference>
<gene>
    <name evidence="6" type="ORF">A6K76_15395</name>
</gene>
<comment type="similarity">
    <text evidence="1">Belongs to the CbxX/CfxQ family.</text>
</comment>
<evidence type="ECO:0000256" key="2">
    <source>
        <dbReference type="ARBA" id="ARBA00022737"/>
    </source>
</evidence>
<dbReference type="PANTHER" id="PTHR43392:SF2">
    <property type="entry name" value="AAA-TYPE ATPASE FAMILY PROTEIN _ ANKYRIN REPEAT FAMILY PROTEIN"/>
    <property type="match status" value="1"/>
</dbReference>
<dbReference type="SMART" id="SM00698">
    <property type="entry name" value="MORN"/>
    <property type="match status" value="5"/>
</dbReference>
<dbReference type="InterPro" id="IPR003409">
    <property type="entry name" value="MORN"/>
</dbReference>
<organism evidence="6 7">
    <name type="scientific">Caryophanon latum</name>
    <dbReference type="NCBI Taxonomy" id="33977"/>
    <lineage>
        <taxon>Bacteria</taxon>
        <taxon>Bacillati</taxon>
        <taxon>Bacillota</taxon>
        <taxon>Bacilli</taxon>
        <taxon>Bacillales</taxon>
        <taxon>Caryophanaceae</taxon>
        <taxon>Caryophanon</taxon>
    </lineage>
</organism>